<comment type="similarity">
    <text evidence="2 6">Belongs to the copper transporter (Ctr) (TC 1.A.56) family. SLC31A subfamily.</text>
</comment>
<keyword evidence="4 6" id="KW-1133">Transmembrane helix</keyword>
<keyword evidence="8" id="KW-1185">Reference proteome</keyword>
<dbReference type="AlphaFoldDB" id="A0A9P8V310"/>
<evidence type="ECO:0000313" key="8">
    <source>
        <dbReference type="Proteomes" id="UP000770015"/>
    </source>
</evidence>
<dbReference type="OrthoDB" id="161814at2759"/>
<evidence type="ECO:0000256" key="1">
    <source>
        <dbReference type="ARBA" id="ARBA00004141"/>
    </source>
</evidence>
<dbReference type="Proteomes" id="UP000770015">
    <property type="component" value="Unassembled WGS sequence"/>
</dbReference>
<reference evidence="7" key="1">
    <citation type="journal article" date="2021" name="Nat. Commun.">
        <title>Genetic determinants of endophytism in the Arabidopsis root mycobiome.</title>
        <authorList>
            <person name="Mesny F."/>
            <person name="Miyauchi S."/>
            <person name="Thiergart T."/>
            <person name="Pickel B."/>
            <person name="Atanasova L."/>
            <person name="Karlsson M."/>
            <person name="Huettel B."/>
            <person name="Barry K.W."/>
            <person name="Haridas S."/>
            <person name="Chen C."/>
            <person name="Bauer D."/>
            <person name="Andreopoulos W."/>
            <person name="Pangilinan J."/>
            <person name="LaButti K."/>
            <person name="Riley R."/>
            <person name="Lipzen A."/>
            <person name="Clum A."/>
            <person name="Drula E."/>
            <person name="Henrissat B."/>
            <person name="Kohler A."/>
            <person name="Grigoriev I.V."/>
            <person name="Martin F.M."/>
            <person name="Hacquard S."/>
        </authorList>
    </citation>
    <scope>NUCLEOTIDE SEQUENCE</scope>
    <source>
        <strain evidence="7">MPI-SDFR-AT-0117</strain>
    </source>
</reference>
<keyword evidence="6" id="KW-0813">Transport</keyword>
<dbReference type="EMBL" id="JAGSXJ010000031">
    <property type="protein sequence ID" value="KAH6669693.1"/>
    <property type="molecule type" value="Genomic_DNA"/>
</dbReference>
<keyword evidence="3 6" id="KW-0812">Transmembrane</keyword>
<feature type="transmembrane region" description="Helical" evidence="6">
    <location>
        <begin position="71"/>
        <end position="91"/>
    </location>
</feature>
<evidence type="ECO:0000256" key="3">
    <source>
        <dbReference type="ARBA" id="ARBA00022692"/>
    </source>
</evidence>
<sequence length="223" mass="23498">MDGMNHGDMASSTVAHAMSSATGTAAAAATTAASGGMGGMSMGGSCKISMLWNWNTIDSCFIARSWHVKTAGAFAGSCIGVLLLVILLEALRRAGKEYDQFITWKHIKAHSAAPVVATSASPSVKTPGNDSASGSIDGLATAACAHIPRFRPSILQQAVRALLHTFQFAVAYFVMLLAMYYNGYIIICIFLGAYIGSFIFHWEYLTSEQGPTRAGNNPTVCCG</sequence>
<proteinExistence type="inferred from homology"/>
<dbReference type="PANTHER" id="PTHR12483">
    <property type="entry name" value="SOLUTE CARRIER FAMILY 31 COPPER TRANSPORTERS"/>
    <property type="match status" value="1"/>
</dbReference>
<dbReference type="InterPro" id="IPR007274">
    <property type="entry name" value="Cop_transporter"/>
</dbReference>
<evidence type="ECO:0000256" key="5">
    <source>
        <dbReference type="ARBA" id="ARBA00023136"/>
    </source>
</evidence>
<evidence type="ECO:0000313" key="7">
    <source>
        <dbReference type="EMBL" id="KAH6669693.1"/>
    </source>
</evidence>
<protein>
    <recommendedName>
        <fullName evidence="6">Copper transport protein</fullName>
    </recommendedName>
</protein>
<accession>A0A9P8V310</accession>
<organism evidence="7 8">
    <name type="scientific">Plectosphaerella plurivora</name>
    <dbReference type="NCBI Taxonomy" id="936078"/>
    <lineage>
        <taxon>Eukaryota</taxon>
        <taxon>Fungi</taxon>
        <taxon>Dikarya</taxon>
        <taxon>Ascomycota</taxon>
        <taxon>Pezizomycotina</taxon>
        <taxon>Sordariomycetes</taxon>
        <taxon>Hypocreomycetidae</taxon>
        <taxon>Glomerellales</taxon>
        <taxon>Plectosphaerellaceae</taxon>
        <taxon>Plectosphaerella</taxon>
    </lineage>
</organism>
<feature type="transmembrane region" description="Helical" evidence="6">
    <location>
        <begin position="184"/>
        <end position="205"/>
    </location>
</feature>
<comment type="subcellular location">
    <subcellularLocation>
        <location evidence="1 6">Membrane</location>
        <topology evidence="1 6">Multi-pass membrane protein</topology>
    </subcellularLocation>
</comment>
<comment type="caution">
    <text evidence="7">The sequence shown here is derived from an EMBL/GenBank/DDBJ whole genome shotgun (WGS) entry which is preliminary data.</text>
</comment>
<dbReference type="GO" id="GO:0016020">
    <property type="term" value="C:membrane"/>
    <property type="evidence" value="ECO:0007669"/>
    <property type="project" value="UniProtKB-SubCell"/>
</dbReference>
<dbReference type="PANTHER" id="PTHR12483:SF73">
    <property type="entry name" value="COPPER TRANSPORT PROTEIN CTR3"/>
    <property type="match status" value="1"/>
</dbReference>
<keyword evidence="6" id="KW-0406">Ion transport</keyword>
<evidence type="ECO:0000256" key="2">
    <source>
        <dbReference type="ARBA" id="ARBA00006921"/>
    </source>
</evidence>
<keyword evidence="6" id="KW-0187">Copper transport</keyword>
<dbReference type="Pfam" id="PF04145">
    <property type="entry name" value="Ctr"/>
    <property type="match status" value="1"/>
</dbReference>
<gene>
    <name evidence="7" type="ORF">F5X68DRAFT_236390</name>
</gene>
<name>A0A9P8V310_9PEZI</name>
<evidence type="ECO:0000256" key="6">
    <source>
        <dbReference type="RuleBase" id="RU367022"/>
    </source>
</evidence>
<keyword evidence="6" id="KW-0186">Copper</keyword>
<keyword evidence="5 6" id="KW-0472">Membrane</keyword>
<dbReference type="GO" id="GO:0005375">
    <property type="term" value="F:copper ion transmembrane transporter activity"/>
    <property type="evidence" value="ECO:0007669"/>
    <property type="project" value="UniProtKB-UniRule"/>
</dbReference>
<evidence type="ECO:0000256" key="4">
    <source>
        <dbReference type="ARBA" id="ARBA00022989"/>
    </source>
</evidence>